<dbReference type="Proteomes" id="UP000242188">
    <property type="component" value="Unassembled WGS sequence"/>
</dbReference>
<feature type="region of interest" description="Disordered" evidence="4">
    <location>
        <begin position="1101"/>
        <end position="1162"/>
    </location>
</feature>
<dbReference type="SUPFAM" id="SSF109604">
    <property type="entry name" value="HD-domain/PDEase-like"/>
    <property type="match status" value="1"/>
</dbReference>
<feature type="domain" description="PDEase" evidence="6">
    <location>
        <begin position="670"/>
        <end position="1098"/>
    </location>
</feature>
<feature type="transmembrane region" description="Helical" evidence="5">
    <location>
        <begin position="61"/>
        <end position="79"/>
    </location>
</feature>
<dbReference type="OrthoDB" id="189220at2759"/>
<feature type="compositionally biased region" description="Low complexity" evidence="4">
    <location>
        <begin position="551"/>
        <end position="578"/>
    </location>
</feature>
<keyword evidence="1 3" id="KW-0479">Metal-binding</keyword>
<dbReference type="PROSITE" id="PS00126">
    <property type="entry name" value="PDEASE_I_1"/>
    <property type="match status" value="1"/>
</dbReference>
<keyword evidence="5" id="KW-0812">Transmembrane</keyword>
<feature type="compositionally biased region" description="Low complexity" evidence="4">
    <location>
        <begin position="427"/>
        <end position="444"/>
    </location>
</feature>
<feature type="compositionally biased region" description="Polar residues" evidence="4">
    <location>
        <begin position="539"/>
        <end position="550"/>
    </location>
</feature>
<keyword evidence="5" id="KW-1133">Transmembrane helix</keyword>
<feature type="compositionally biased region" description="Low complexity" evidence="4">
    <location>
        <begin position="1130"/>
        <end position="1145"/>
    </location>
</feature>
<feature type="compositionally biased region" description="Polar residues" evidence="4">
    <location>
        <begin position="1152"/>
        <end position="1162"/>
    </location>
</feature>
<feature type="region of interest" description="Disordered" evidence="4">
    <location>
        <begin position="334"/>
        <end position="632"/>
    </location>
</feature>
<dbReference type="CDD" id="cd00077">
    <property type="entry name" value="HDc"/>
    <property type="match status" value="1"/>
</dbReference>
<dbReference type="PROSITE" id="PS51845">
    <property type="entry name" value="PDEASE_I_2"/>
    <property type="match status" value="1"/>
</dbReference>
<feature type="compositionally biased region" description="Polar residues" evidence="4">
    <location>
        <begin position="476"/>
        <end position="485"/>
    </location>
</feature>
<dbReference type="STRING" id="6573.A0A210Q9X0"/>
<dbReference type="InterPro" id="IPR036971">
    <property type="entry name" value="PDEase_catalytic_dom_sf"/>
</dbReference>
<comment type="similarity">
    <text evidence="3">Belongs to the cyclic nucleotide phosphodiesterase family.</text>
</comment>
<organism evidence="7 8">
    <name type="scientific">Mizuhopecten yessoensis</name>
    <name type="common">Japanese scallop</name>
    <name type="synonym">Patinopecten yessoensis</name>
    <dbReference type="NCBI Taxonomy" id="6573"/>
    <lineage>
        <taxon>Eukaryota</taxon>
        <taxon>Metazoa</taxon>
        <taxon>Spiralia</taxon>
        <taxon>Lophotrochozoa</taxon>
        <taxon>Mollusca</taxon>
        <taxon>Bivalvia</taxon>
        <taxon>Autobranchia</taxon>
        <taxon>Pteriomorphia</taxon>
        <taxon>Pectinida</taxon>
        <taxon>Pectinoidea</taxon>
        <taxon>Pectinidae</taxon>
        <taxon>Mizuhopecten</taxon>
    </lineage>
</organism>
<feature type="region of interest" description="Disordered" evidence="4">
    <location>
        <begin position="1023"/>
        <end position="1068"/>
    </location>
</feature>
<feature type="compositionally biased region" description="Acidic residues" evidence="4">
    <location>
        <begin position="1026"/>
        <end position="1039"/>
    </location>
</feature>
<dbReference type="PANTHER" id="PTHR11347">
    <property type="entry name" value="CYCLIC NUCLEOTIDE PHOSPHODIESTERASE"/>
    <property type="match status" value="1"/>
</dbReference>
<dbReference type="EMBL" id="NEDP02004470">
    <property type="protein sequence ID" value="OWF45534.1"/>
    <property type="molecule type" value="Genomic_DNA"/>
</dbReference>
<evidence type="ECO:0000256" key="4">
    <source>
        <dbReference type="SAM" id="MobiDB-lite"/>
    </source>
</evidence>
<dbReference type="InterPro" id="IPR002073">
    <property type="entry name" value="PDEase_catalytic_dom"/>
</dbReference>
<dbReference type="EC" id="3.1.4.-" evidence="3"/>
<feature type="compositionally biased region" description="Polar residues" evidence="4">
    <location>
        <begin position="1"/>
        <end position="11"/>
    </location>
</feature>
<feature type="transmembrane region" description="Helical" evidence="5">
    <location>
        <begin position="169"/>
        <end position="187"/>
    </location>
</feature>
<feature type="compositionally biased region" description="Polar residues" evidence="4">
    <location>
        <begin position="1102"/>
        <end position="1118"/>
    </location>
</feature>
<feature type="compositionally biased region" description="Polar residues" evidence="4">
    <location>
        <begin position="452"/>
        <end position="467"/>
    </location>
</feature>
<protein>
    <recommendedName>
        <fullName evidence="3">Phosphodiesterase</fullName>
        <ecNumber evidence="3">3.1.4.-</ecNumber>
    </recommendedName>
</protein>
<dbReference type="FunFam" id="1.10.1300.10:FF:000026">
    <property type="entry name" value="Phosphodiesterase"/>
    <property type="match status" value="1"/>
</dbReference>
<evidence type="ECO:0000313" key="7">
    <source>
        <dbReference type="EMBL" id="OWF45534.1"/>
    </source>
</evidence>
<dbReference type="GO" id="GO:0004114">
    <property type="term" value="F:3',5'-cyclic-nucleotide phosphodiesterase activity"/>
    <property type="evidence" value="ECO:0007669"/>
    <property type="project" value="InterPro"/>
</dbReference>
<comment type="cofactor">
    <cofactor evidence="3">
        <name>a divalent metal cation</name>
        <dbReference type="ChEBI" id="CHEBI:60240"/>
    </cofactor>
    <text evidence="3">Binds 2 divalent metal cations per subunit. Site 1 may preferentially bind zinc ions, while site 2 has a preference for magnesium and/or manganese ions.</text>
</comment>
<feature type="transmembrane region" description="Helical" evidence="5">
    <location>
        <begin position="193"/>
        <end position="213"/>
    </location>
</feature>
<comment type="caution">
    <text evidence="7">The sequence shown here is derived from an EMBL/GenBank/DDBJ whole genome shotgun (WGS) entry which is preliminary data.</text>
</comment>
<keyword evidence="5" id="KW-0472">Membrane</keyword>
<evidence type="ECO:0000256" key="5">
    <source>
        <dbReference type="SAM" id="Phobius"/>
    </source>
</evidence>
<keyword evidence="2 3" id="KW-0378">Hydrolase</keyword>
<accession>A0A210Q9X0</accession>
<dbReference type="SMART" id="SM00471">
    <property type="entry name" value="HDc"/>
    <property type="match status" value="1"/>
</dbReference>
<feature type="transmembrane region" description="Helical" evidence="5">
    <location>
        <begin position="119"/>
        <end position="138"/>
    </location>
</feature>
<feature type="compositionally biased region" description="Low complexity" evidence="4">
    <location>
        <begin position="493"/>
        <end position="513"/>
    </location>
</feature>
<dbReference type="InterPro" id="IPR003607">
    <property type="entry name" value="HD/PDEase_dom"/>
</dbReference>
<proteinExistence type="inferred from homology"/>
<feature type="transmembrane region" description="Helical" evidence="5">
    <location>
        <begin position="86"/>
        <end position="107"/>
    </location>
</feature>
<dbReference type="AlphaFoldDB" id="A0A210Q9X0"/>
<dbReference type="InterPro" id="IPR023174">
    <property type="entry name" value="PDEase_CS"/>
</dbReference>
<feature type="compositionally biased region" description="Low complexity" evidence="4">
    <location>
        <begin position="391"/>
        <end position="402"/>
    </location>
</feature>
<name>A0A210Q9X0_MIZYE</name>
<feature type="compositionally biased region" description="Basic and acidic residues" evidence="4">
    <location>
        <begin position="1040"/>
        <end position="1050"/>
    </location>
</feature>
<dbReference type="GO" id="GO:0046872">
    <property type="term" value="F:metal ion binding"/>
    <property type="evidence" value="ECO:0007669"/>
    <property type="project" value="UniProtKB-KW"/>
</dbReference>
<keyword evidence="8" id="KW-1185">Reference proteome</keyword>
<feature type="region of interest" description="Disordered" evidence="4">
    <location>
        <begin position="1"/>
        <end position="27"/>
    </location>
</feature>
<gene>
    <name evidence="7" type="ORF">KP79_PYT07054</name>
</gene>
<evidence type="ECO:0000313" key="8">
    <source>
        <dbReference type="Proteomes" id="UP000242188"/>
    </source>
</evidence>
<dbReference type="Gene3D" id="1.10.1300.10">
    <property type="entry name" value="3'5'-cyclic nucleotide phosphodiesterase, catalytic domain"/>
    <property type="match status" value="1"/>
</dbReference>
<feature type="compositionally biased region" description="Polar residues" evidence="4">
    <location>
        <begin position="349"/>
        <end position="359"/>
    </location>
</feature>
<evidence type="ECO:0000256" key="3">
    <source>
        <dbReference type="RuleBase" id="RU363067"/>
    </source>
</evidence>
<feature type="compositionally biased region" description="Acidic residues" evidence="4">
    <location>
        <begin position="611"/>
        <end position="631"/>
    </location>
</feature>
<sequence length="1162" mass="128794">MALHRSSMSSRRGSKNDSQKDDDEPDNNGYIQILVKPLEQGHFNLVLNWFGIHNYSTQQVGAAYGIVVLLGSVLFYQLVKCDLGSYFQRLCGVLVPMFTIMCCFYWLSLYLRQSWNTTSIYFLFSSCFVGETIAQILISSWFGGTGSSPPQDSGGGGETPSSSPATQPLVVFIVLFSVCTASVFSSLETIHSVVVITLVSFTRFLACSALGELPQTLRPYLAYICGLLGIIISKYMETILKPPINNFVTHDGKISVIKRRRSSSSSAHAFSAHRSARRTSLPALIPKSQCSSNSFEAAILGEAHGLITDMLADVSLPPNVISGLRTLGNLLRPAESHSSFHKPRVSPLVSLTESTSYSSDNEESPYTGERPNMLPKKMRRSLPPSLIRRMSTSTWTTTTSATGMPTLELEPCRIRSSSFRHSRDGTPASSPVGSRSNSPSPSSPTVILTIPKSRSFSLASPSPAGSSHSKRFSRKSMASSVQGLESFTGRGDSLSSSSSLSSSKHISSYSTSTTKEDSDLSPSAMDEGDRSKLPLFKEQQMTSLRRLNITSDYESNDSPSSSDHSDSVLTSDDLVSGSPPKRPVYNRGSSSSQAASQFRRVVHDTHIADELGVDTAEDADEEDVDDHEPDEIPSVVPEVKKDISHVPVLPSLIDGEDRTDSAECACNEHLPYDVNTIDQCELLHIHKLNEWDYPIFDLSDKYHDTILSRMIYKLFMDVGLFETFRIPVAPFLHFFHELEIGYREKPYHNRIHASDVLHGVYYLSTQPIPGFTQLHTTDMFSRNGSSSESESDCVEKMIHKAGSFMAEDSYGIMGGNFPALELMALYTAAAMHDYNHPGRTNAFLVATHAKQAILYNDRSVLENYHAAAAWQLLLSKQHNNYLSGLDQAEFKRFRFLVIELILATDLKRHFEILAEFNAKVNDEESSTGIDWSVETERLLVMQMVIKLADINGPAKTKHLHRQWTYRIAEEFYEQGDEEVNLGMPISPYMDRKMPQLAKLQQTFINHLVAPLCNAMVTGGLLPGTWVEDEDSDAETSEQSDTDKADSTCKDTEDENETDQDTGSPVLLKFDKKPRKVNCLLTKNMKENYEYWIGVMKQEEQQKMNSETTTETVQQQDNGSEMEPIKEETESAASANSSPGAPGTPSKEPAAQPENTDNASEEK</sequence>
<reference evidence="7 8" key="1">
    <citation type="journal article" date="2017" name="Nat. Ecol. Evol.">
        <title>Scallop genome provides insights into evolution of bilaterian karyotype and development.</title>
        <authorList>
            <person name="Wang S."/>
            <person name="Zhang J."/>
            <person name="Jiao W."/>
            <person name="Li J."/>
            <person name="Xun X."/>
            <person name="Sun Y."/>
            <person name="Guo X."/>
            <person name="Huan P."/>
            <person name="Dong B."/>
            <person name="Zhang L."/>
            <person name="Hu X."/>
            <person name="Sun X."/>
            <person name="Wang J."/>
            <person name="Zhao C."/>
            <person name="Wang Y."/>
            <person name="Wang D."/>
            <person name="Huang X."/>
            <person name="Wang R."/>
            <person name="Lv J."/>
            <person name="Li Y."/>
            <person name="Zhang Z."/>
            <person name="Liu B."/>
            <person name="Lu W."/>
            <person name="Hui Y."/>
            <person name="Liang J."/>
            <person name="Zhou Z."/>
            <person name="Hou R."/>
            <person name="Li X."/>
            <person name="Liu Y."/>
            <person name="Li H."/>
            <person name="Ning X."/>
            <person name="Lin Y."/>
            <person name="Zhao L."/>
            <person name="Xing Q."/>
            <person name="Dou J."/>
            <person name="Li Y."/>
            <person name="Mao J."/>
            <person name="Guo H."/>
            <person name="Dou H."/>
            <person name="Li T."/>
            <person name="Mu C."/>
            <person name="Jiang W."/>
            <person name="Fu Q."/>
            <person name="Fu X."/>
            <person name="Miao Y."/>
            <person name="Liu J."/>
            <person name="Yu Q."/>
            <person name="Li R."/>
            <person name="Liao H."/>
            <person name="Li X."/>
            <person name="Kong Y."/>
            <person name="Jiang Z."/>
            <person name="Chourrout D."/>
            <person name="Li R."/>
            <person name="Bao Z."/>
        </authorList>
    </citation>
    <scope>NUCLEOTIDE SEQUENCE [LARGE SCALE GENOMIC DNA]</scope>
    <source>
        <strain evidence="7 8">PY_sf001</strain>
    </source>
</reference>
<dbReference type="Pfam" id="PF00233">
    <property type="entry name" value="PDEase_I"/>
    <property type="match status" value="1"/>
</dbReference>
<evidence type="ECO:0000259" key="6">
    <source>
        <dbReference type="PROSITE" id="PS51845"/>
    </source>
</evidence>
<dbReference type="GO" id="GO:0007165">
    <property type="term" value="P:signal transduction"/>
    <property type="evidence" value="ECO:0007669"/>
    <property type="project" value="InterPro"/>
</dbReference>
<evidence type="ECO:0000256" key="1">
    <source>
        <dbReference type="ARBA" id="ARBA00022723"/>
    </source>
</evidence>
<evidence type="ECO:0000256" key="2">
    <source>
        <dbReference type="ARBA" id="ARBA00022801"/>
    </source>
</evidence>